<proteinExistence type="predicted"/>
<accession>G8JV55</accession>
<feature type="region of interest" description="Disordered" evidence="1">
    <location>
        <begin position="148"/>
        <end position="184"/>
    </location>
</feature>
<dbReference type="Proteomes" id="UP000006790">
    <property type="component" value="Chromosome 6"/>
</dbReference>
<dbReference type="eggNOG" id="ENOG502S1HD">
    <property type="taxonomic scope" value="Eukaryota"/>
</dbReference>
<keyword evidence="2" id="KW-0812">Transmembrane</keyword>
<dbReference type="InParanoid" id="G8JV55"/>
<name>G8JV55_ERECY</name>
<feature type="compositionally biased region" description="Polar residues" evidence="1">
    <location>
        <begin position="326"/>
        <end position="337"/>
    </location>
</feature>
<feature type="region of interest" description="Disordered" evidence="1">
    <location>
        <begin position="307"/>
        <end position="353"/>
    </location>
</feature>
<keyword evidence="4" id="KW-1185">Reference proteome</keyword>
<dbReference type="EMBL" id="CP002502">
    <property type="protein sequence ID" value="AET40534.1"/>
    <property type="molecule type" value="Genomic_DNA"/>
</dbReference>
<organism evidence="3 4">
    <name type="scientific">Eremothecium cymbalariae (strain CBS 270.75 / DBVPG 7215 / KCTC 17166 / NRRL Y-17582)</name>
    <name type="common">Yeast</name>
    <dbReference type="NCBI Taxonomy" id="931890"/>
    <lineage>
        <taxon>Eukaryota</taxon>
        <taxon>Fungi</taxon>
        <taxon>Dikarya</taxon>
        <taxon>Ascomycota</taxon>
        <taxon>Saccharomycotina</taxon>
        <taxon>Saccharomycetes</taxon>
        <taxon>Saccharomycetales</taxon>
        <taxon>Saccharomycetaceae</taxon>
        <taxon>Eremothecium</taxon>
    </lineage>
</organism>
<dbReference type="GeneID" id="11471000"/>
<feature type="compositionally biased region" description="Basic and acidic residues" evidence="1">
    <location>
        <begin position="310"/>
        <end position="322"/>
    </location>
</feature>
<feature type="compositionally biased region" description="Low complexity" evidence="1">
    <location>
        <begin position="149"/>
        <end position="163"/>
    </location>
</feature>
<dbReference type="OMA" id="DIMSIRT"/>
<evidence type="ECO:0000313" key="4">
    <source>
        <dbReference type="Proteomes" id="UP000006790"/>
    </source>
</evidence>
<feature type="compositionally biased region" description="Polar residues" evidence="1">
    <location>
        <begin position="70"/>
        <end position="87"/>
    </location>
</feature>
<sequence>MSYIKALIDKESPEESTDPDTVSSSSSSGSGIIKDLQYGPARRTNSFFQELFPSPKIPDSAKKSPPGLSMRQSQDSQLYSSGTSESDIMSIRTHTRPGLPHLISSTRTSSIKRNPSWFREQPMFIPSAGFSSADSTITQVTSNTETLFTESRSSTKSISSRTRQASINRTASGGGESSDSQTAYSIPMIPVQLERFGQEPIKEEQEYEDLPLISNAEEVIHVGMQRTDTEHGFQNTAAASTKVHGRAASSGTHSKNDSKDDSSVKAFRSSLLANILLLPKRSSYLASKRLSDPSVEIPPLRSLSGSFQQKLKEKNPAAHSDEQSPSERSNTDESSAVDNKLPHPEPSKRKSTIMDLDRNKLDQLLQIYESAGHRKYWVDTEKSPVYGFDAKRDGDWMQYRSLFSAWRMISILLIGLLIPPLLFMIGGGSYSGVSDKTLLRIIIHKKHRENVDRGFIWNVDVKWFRRLSILVGVVELFTLLALVSTGFGIQLSG</sequence>
<feature type="region of interest" description="Disordered" evidence="1">
    <location>
        <begin position="236"/>
        <end position="262"/>
    </location>
</feature>
<protein>
    <submittedName>
        <fullName evidence="3">Uncharacterized protein</fullName>
    </submittedName>
</protein>
<dbReference type="KEGG" id="erc:Ecym_6143"/>
<dbReference type="RefSeq" id="XP_003647351.1">
    <property type="nucleotide sequence ID" value="XM_003647303.1"/>
</dbReference>
<feature type="transmembrane region" description="Helical" evidence="2">
    <location>
        <begin position="467"/>
        <end position="489"/>
    </location>
</feature>
<feature type="region of interest" description="Disordered" evidence="1">
    <location>
        <begin position="1"/>
        <end position="107"/>
    </location>
</feature>
<feature type="compositionally biased region" description="Polar residues" evidence="1">
    <location>
        <begin position="164"/>
        <end position="184"/>
    </location>
</feature>
<gene>
    <name evidence="3" type="ordered locus">Ecym_6143</name>
</gene>
<evidence type="ECO:0000256" key="1">
    <source>
        <dbReference type="SAM" id="MobiDB-lite"/>
    </source>
</evidence>
<evidence type="ECO:0000313" key="3">
    <source>
        <dbReference type="EMBL" id="AET40534.1"/>
    </source>
</evidence>
<evidence type="ECO:0000256" key="2">
    <source>
        <dbReference type="SAM" id="Phobius"/>
    </source>
</evidence>
<reference evidence="4" key="1">
    <citation type="journal article" date="2012" name="G3 (Bethesda)">
        <title>Pichia sorbitophila, an interspecies yeast hybrid reveals early steps of genome resolution following polyploidization.</title>
        <authorList>
            <person name="Leh Louis V."/>
            <person name="Despons L."/>
            <person name="Friedrich A."/>
            <person name="Martin T."/>
            <person name="Durrens P."/>
            <person name="Casaregola S."/>
            <person name="Neuveglise C."/>
            <person name="Fairhead C."/>
            <person name="Marck C."/>
            <person name="Cruz J.A."/>
            <person name="Straub M.L."/>
            <person name="Kugler V."/>
            <person name="Sacerdot C."/>
            <person name="Uzunov Z."/>
            <person name="Thierry A."/>
            <person name="Weiss S."/>
            <person name="Bleykasten C."/>
            <person name="De Montigny J."/>
            <person name="Jacques N."/>
            <person name="Jung P."/>
            <person name="Lemaire M."/>
            <person name="Mallet S."/>
            <person name="Morel G."/>
            <person name="Richard G.F."/>
            <person name="Sarkar A."/>
            <person name="Savel G."/>
            <person name="Schacherer J."/>
            <person name="Seret M.L."/>
            <person name="Talla E."/>
            <person name="Samson G."/>
            <person name="Jubin C."/>
            <person name="Poulain J."/>
            <person name="Vacherie B."/>
            <person name="Barbe V."/>
            <person name="Pelletier E."/>
            <person name="Sherman D.J."/>
            <person name="Westhof E."/>
            <person name="Weissenbach J."/>
            <person name="Baret P.V."/>
            <person name="Wincker P."/>
            <person name="Gaillardin C."/>
            <person name="Dujon B."/>
            <person name="Souciet J.L."/>
        </authorList>
    </citation>
    <scope>NUCLEOTIDE SEQUENCE [LARGE SCALE GENOMIC DNA]</scope>
    <source>
        <strain evidence="4">CBS 270.75 / DBVPG 7215 / KCTC 17166 / NRRL Y-17582</strain>
    </source>
</reference>
<dbReference type="FunCoup" id="G8JV55">
    <property type="interactions" value="76"/>
</dbReference>
<feature type="transmembrane region" description="Helical" evidence="2">
    <location>
        <begin position="405"/>
        <end position="425"/>
    </location>
</feature>
<keyword evidence="2" id="KW-0472">Membrane</keyword>
<dbReference type="HOGENOM" id="CLU_505222_0_0_1"/>
<keyword evidence="2" id="KW-1133">Transmembrane helix</keyword>
<dbReference type="AlphaFoldDB" id="G8JV55"/>
<dbReference type="OrthoDB" id="4068624at2759"/>